<evidence type="ECO:0000313" key="1">
    <source>
        <dbReference type="EMBL" id="KAG7386584.1"/>
    </source>
</evidence>
<dbReference type="Proteomes" id="UP000694044">
    <property type="component" value="Unassembled WGS sequence"/>
</dbReference>
<accession>A0A8T1W3J0</accession>
<protein>
    <submittedName>
        <fullName evidence="1">Uncharacterized protein</fullName>
    </submittedName>
</protein>
<dbReference type="AlphaFoldDB" id="A0A8T1W3J0"/>
<proteinExistence type="predicted"/>
<comment type="caution">
    <text evidence="1">The sequence shown here is derived from an EMBL/GenBank/DDBJ whole genome shotgun (WGS) entry which is preliminary data.</text>
</comment>
<organism evidence="1 2">
    <name type="scientific">Phytophthora pseudosyringae</name>
    <dbReference type="NCBI Taxonomy" id="221518"/>
    <lineage>
        <taxon>Eukaryota</taxon>
        <taxon>Sar</taxon>
        <taxon>Stramenopiles</taxon>
        <taxon>Oomycota</taxon>
        <taxon>Peronosporomycetes</taxon>
        <taxon>Peronosporales</taxon>
        <taxon>Peronosporaceae</taxon>
        <taxon>Phytophthora</taxon>
    </lineage>
</organism>
<sequence length="131" mass="14910">MRKLQAMGLEGDRWMNESVAWELKTSFSFDGIEMMGKQVLSCLASKEKERSATATTEKFSRHMGKLLSFQVPPPAQLCAVRDTASLLEAWRQEPLSVPEAEVIQYQVRLCSPYFDLEPRVLRRNTASRVSV</sequence>
<dbReference type="EMBL" id="JAGDFM010000097">
    <property type="protein sequence ID" value="KAG7386584.1"/>
    <property type="molecule type" value="Genomic_DNA"/>
</dbReference>
<evidence type="ECO:0000313" key="2">
    <source>
        <dbReference type="Proteomes" id="UP000694044"/>
    </source>
</evidence>
<reference evidence="1" key="1">
    <citation type="submission" date="2021-02" db="EMBL/GenBank/DDBJ databases">
        <authorList>
            <person name="Palmer J.M."/>
        </authorList>
    </citation>
    <scope>NUCLEOTIDE SEQUENCE</scope>
    <source>
        <strain evidence="1">SCRP734</strain>
    </source>
</reference>
<gene>
    <name evidence="1" type="ORF">PHYPSEUDO_015492</name>
</gene>
<keyword evidence="2" id="KW-1185">Reference proteome</keyword>
<name>A0A8T1W3J0_9STRA</name>